<comment type="caution">
    <text evidence="13">The sequence shown here is derived from an EMBL/GenBank/DDBJ whole genome shotgun (WGS) entry which is preliminary data.</text>
</comment>
<comment type="subcellular location">
    <subcellularLocation>
        <location evidence="1">Membrane</location>
        <topology evidence="1">Multi-pass membrane protein</topology>
    </subcellularLocation>
</comment>
<dbReference type="InterPro" id="IPR050324">
    <property type="entry name" value="CDP-alcohol_PTase-I"/>
</dbReference>
<keyword evidence="9" id="KW-0594">Phospholipid biosynthesis</keyword>
<name>A0A8J4EM60_9ACTN</name>
<dbReference type="GO" id="GO:0016020">
    <property type="term" value="C:membrane"/>
    <property type="evidence" value="ECO:0007669"/>
    <property type="project" value="UniProtKB-SubCell"/>
</dbReference>
<dbReference type="UniPathway" id="UPA00085"/>
<dbReference type="EMBL" id="BOPO01000087">
    <property type="protein sequence ID" value="GIL29226.1"/>
    <property type="molecule type" value="Genomic_DNA"/>
</dbReference>
<dbReference type="Pfam" id="PF01066">
    <property type="entry name" value="CDP-OH_P_transf"/>
    <property type="match status" value="1"/>
</dbReference>
<keyword evidence="3" id="KW-0444">Lipid biosynthesis</keyword>
<keyword evidence="8 12" id="KW-0472">Membrane</keyword>
<feature type="transmembrane region" description="Helical" evidence="12">
    <location>
        <begin position="146"/>
        <end position="170"/>
    </location>
</feature>
<evidence type="ECO:0000256" key="6">
    <source>
        <dbReference type="ARBA" id="ARBA00022989"/>
    </source>
</evidence>
<protein>
    <submittedName>
        <fullName evidence="13">CDP-diacylglycerol--glycerol-3-phosphate 3-phosphatidyltransferase</fullName>
    </submittedName>
</protein>
<dbReference type="InterPro" id="IPR000462">
    <property type="entry name" value="CDP-OH_P_trans"/>
</dbReference>
<accession>A0A8J4EM60</accession>
<keyword evidence="6 12" id="KW-1133">Transmembrane helix</keyword>
<comment type="similarity">
    <text evidence="2 11">Belongs to the CDP-alcohol phosphatidyltransferase class-I family.</text>
</comment>
<dbReference type="InterPro" id="IPR004570">
    <property type="entry name" value="Phosphatidylglycerol_P_synth"/>
</dbReference>
<dbReference type="PANTHER" id="PTHR14269:SF62">
    <property type="entry name" value="CDP-DIACYLGLYCEROL--GLYCEROL-3-PHOSPHATE 3-PHOSPHATIDYLTRANSFERASE 1, CHLOROPLASTIC"/>
    <property type="match status" value="1"/>
</dbReference>
<keyword evidence="7" id="KW-0443">Lipid metabolism</keyword>
<dbReference type="InterPro" id="IPR048254">
    <property type="entry name" value="CDP_ALCOHOL_P_TRANSF_CS"/>
</dbReference>
<dbReference type="Proteomes" id="UP000614996">
    <property type="component" value="Unassembled WGS sequence"/>
</dbReference>
<sequence>MARRSVSTSSVAAGTGQVVSHRVFTLPNLVSLIRLAGVPLFVYLLLVAHETIAALVVLAVGASTDWVDGQLARRLNQVTRLGQLLDPITDRAYIVVSVLALTVSGAVPWQLTAVLVAREAVLALSFPVLWHHGYQSPLQVHYLGKTATFVLMFSFPVLLLATVGGVVQAVALPVGWALALWGAALYWYAGVLYLIQAAQVVRAARRSLR</sequence>
<dbReference type="PIRSF" id="PIRSF000847">
    <property type="entry name" value="Phos_ph_gly_syn"/>
    <property type="match status" value="1"/>
</dbReference>
<evidence type="ECO:0000256" key="2">
    <source>
        <dbReference type="ARBA" id="ARBA00010441"/>
    </source>
</evidence>
<evidence type="ECO:0000256" key="7">
    <source>
        <dbReference type="ARBA" id="ARBA00023098"/>
    </source>
</evidence>
<feature type="transmembrane region" description="Helical" evidence="12">
    <location>
        <begin position="92"/>
        <end position="109"/>
    </location>
</feature>
<feature type="transmembrane region" description="Helical" evidence="12">
    <location>
        <begin position="176"/>
        <end position="195"/>
    </location>
</feature>
<evidence type="ECO:0000256" key="8">
    <source>
        <dbReference type="ARBA" id="ARBA00023136"/>
    </source>
</evidence>
<evidence type="ECO:0000256" key="5">
    <source>
        <dbReference type="ARBA" id="ARBA00022692"/>
    </source>
</evidence>
<dbReference type="GO" id="GO:0046474">
    <property type="term" value="P:glycerophospholipid biosynthetic process"/>
    <property type="evidence" value="ECO:0007669"/>
    <property type="project" value="TreeGrafter"/>
</dbReference>
<evidence type="ECO:0000313" key="14">
    <source>
        <dbReference type="Proteomes" id="UP000614996"/>
    </source>
</evidence>
<evidence type="ECO:0000256" key="1">
    <source>
        <dbReference type="ARBA" id="ARBA00004141"/>
    </source>
</evidence>
<keyword evidence="10" id="KW-1208">Phospholipid metabolism</keyword>
<gene>
    <name evidence="13" type="primary">pgsA_2</name>
    <name evidence="13" type="ORF">NUM_44800</name>
</gene>
<keyword evidence="4 11" id="KW-0808">Transferase</keyword>
<reference evidence="14" key="1">
    <citation type="journal article" date="2021" name="Int. J. Syst. Evol. Microbiol.">
        <title>Actinocatenispora comari sp. nov., an endophytic actinomycete isolated from aerial parts of Comarum salesowianum.</title>
        <authorList>
            <person name="Oyunbileg N."/>
            <person name="Iizaka Y."/>
            <person name="Hamada M."/>
            <person name="Davaapurev B.O."/>
            <person name="Fukumoto A."/>
            <person name="Tsetseg B."/>
            <person name="Kato F."/>
            <person name="Tamura T."/>
            <person name="Batkhuu J."/>
            <person name="Anzai Y."/>
        </authorList>
    </citation>
    <scope>NUCLEOTIDE SEQUENCE [LARGE SCALE GENOMIC DNA]</scope>
    <source>
        <strain evidence="14">NUM-2625</strain>
    </source>
</reference>
<dbReference type="PROSITE" id="PS00379">
    <property type="entry name" value="CDP_ALCOHOL_P_TRANSF"/>
    <property type="match status" value="1"/>
</dbReference>
<evidence type="ECO:0000313" key="13">
    <source>
        <dbReference type="EMBL" id="GIL29226.1"/>
    </source>
</evidence>
<dbReference type="AlphaFoldDB" id="A0A8J4EM60"/>
<organism evidence="13 14">
    <name type="scientific">Actinocatenispora comari</name>
    <dbReference type="NCBI Taxonomy" id="2807577"/>
    <lineage>
        <taxon>Bacteria</taxon>
        <taxon>Bacillati</taxon>
        <taxon>Actinomycetota</taxon>
        <taxon>Actinomycetes</taxon>
        <taxon>Micromonosporales</taxon>
        <taxon>Micromonosporaceae</taxon>
        <taxon>Actinocatenispora</taxon>
    </lineage>
</organism>
<evidence type="ECO:0000256" key="4">
    <source>
        <dbReference type="ARBA" id="ARBA00022679"/>
    </source>
</evidence>
<dbReference type="Gene3D" id="1.20.120.1760">
    <property type="match status" value="1"/>
</dbReference>
<proteinExistence type="inferred from homology"/>
<dbReference type="GO" id="GO:0008444">
    <property type="term" value="F:CDP-diacylglycerol-glycerol-3-phosphate 3-phosphatidyltransferase activity"/>
    <property type="evidence" value="ECO:0007669"/>
    <property type="project" value="InterPro"/>
</dbReference>
<evidence type="ECO:0000256" key="12">
    <source>
        <dbReference type="SAM" id="Phobius"/>
    </source>
</evidence>
<dbReference type="InterPro" id="IPR043130">
    <property type="entry name" value="CDP-OH_PTrfase_TM_dom"/>
</dbReference>
<keyword evidence="14" id="KW-1185">Reference proteome</keyword>
<dbReference type="PANTHER" id="PTHR14269">
    <property type="entry name" value="CDP-DIACYLGLYCEROL--GLYCEROL-3-PHOSPHATE 3-PHOSPHATIDYLTRANSFERASE-RELATED"/>
    <property type="match status" value="1"/>
</dbReference>
<evidence type="ECO:0000256" key="9">
    <source>
        <dbReference type="ARBA" id="ARBA00023209"/>
    </source>
</evidence>
<keyword evidence="5 12" id="KW-0812">Transmembrane</keyword>
<evidence type="ECO:0000256" key="10">
    <source>
        <dbReference type="ARBA" id="ARBA00023264"/>
    </source>
</evidence>
<evidence type="ECO:0000256" key="11">
    <source>
        <dbReference type="RuleBase" id="RU003750"/>
    </source>
</evidence>
<evidence type="ECO:0000256" key="3">
    <source>
        <dbReference type="ARBA" id="ARBA00022516"/>
    </source>
</evidence>